<evidence type="ECO:0008006" key="3">
    <source>
        <dbReference type="Google" id="ProtNLM"/>
    </source>
</evidence>
<name>A0A1F6EMD3_9BACT</name>
<organism evidence="1 2">
    <name type="scientific">Candidatus Kaiserbacteria bacterium RIFCSPLOWO2_01_FULL_50_24</name>
    <dbReference type="NCBI Taxonomy" id="1798507"/>
    <lineage>
        <taxon>Bacteria</taxon>
        <taxon>Candidatus Kaiseribacteriota</taxon>
    </lineage>
</organism>
<comment type="caution">
    <text evidence="1">The sequence shown here is derived from an EMBL/GenBank/DDBJ whole genome shotgun (WGS) entry which is preliminary data.</text>
</comment>
<evidence type="ECO:0000313" key="2">
    <source>
        <dbReference type="Proteomes" id="UP000178587"/>
    </source>
</evidence>
<dbReference type="InterPro" id="IPR024079">
    <property type="entry name" value="MetalloPept_cat_dom_sf"/>
</dbReference>
<dbReference type="Gene3D" id="3.40.390.10">
    <property type="entry name" value="Collagenase (Catalytic Domain)"/>
    <property type="match status" value="1"/>
</dbReference>
<accession>A0A1F6EMD3</accession>
<dbReference type="GO" id="GO:0008237">
    <property type="term" value="F:metallopeptidase activity"/>
    <property type="evidence" value="ECO:0007669"/>
    <property type="project" value="InterPro"/>
</dbReference>
<proteinExistence type="predicted"/>
<evidence type="ECO:0000313" key="1">
    <source>
        <dbReference type="EMBL" id="OGG74797.1"/>
    </source>
</evidence>
<dbReference type="EMBL" id="MFLU01000015">
    <property type="protein sequence ID" value="OGG74797.1"/>
    <property type="molecule type" value="Genomic_DNA"/>
</dbReference>
<gene>
    <name evidence="1" type="ORF">A3A34_00195</name>
</gene>
<dbReference type="SUPFAM" id="SSF55486">
    <property type="entry name" value="Metalloproteases ('zincins'), catalytic domain"/>
    <property type="match status" value="1"/>
</dbReference>
<dbReference type="AlphaFoldDB" id="A0A1F6EMD3"/>
<protein>
    <recommendedName>
        <fullName evidence="3">Peptidase M10 metallopeptidase domain-containing protein</fullName>
    </recommendedName>
</protein>
<reference evidence="1 2" key="1">
    <citation type="journal article" date="2016" name="Nat. Commun.">
        <title>Thousands of microbial genomes shed light on interconnected biogeochemical processes in an aquifer system.</title>
        <authorList>
            <person name="Anantharaman K."/>
            <person name="Brown C.T."/>
            <person name="Hug L.A."/>
            <person name="Sharon I."/>
            <person name="Castelle C.J."/>
            <person name="Probst A.J."/>
            <person name="Thomas B.C."/>
            <person name="Singh A."/>
            <person name="Wilkins M.J."/>
            <person name="Karaoz U."/>
            <person name="Brodie E.L."/>
            <person name="Williams K.H."/>
            <person name="Hubbard S.S."/>
            <person name="Banfield J.F."/>
        </authorList>
    </citation>
    <scope>NUCLEOTIDE SEQUENCE [LARGE SCALE GENOMIC DNA]</scope>
</reference>
<sequence>MSIKIKKVVFAVIGAVIISAGVSGISFANADHTWGPYHWARTSNPFTLKLGDNVSGVWDTHLALTSADWSLSSVLDTVIVTGNNVRKPKACKPKTGRGEVCNAKYGFNGWLGVASIWISGEHITQGTVKLNDTYFNTSTYNTSPWRNLVMCQEVGHIFGLDHQDEMFSNPNLGTCMDYTSDPESNQHPNTHDYEMLETIYAHLDTTTTLNKTVRNTPMPDVNLDNPKDWGVEIRRSKDGRVSLFERDLGNGKKIFTHVFWVEGGHSEK</sequence>
<dbReference type="Proteomes" id="UP000178587">
    <property type="component" value="Unassembled WGS sequence"/>
</dbReference>